<evidence type="ECO:0008006" key="4">
    <source>
        <dbReference type="Google" id="ProtNLM"/>
    </source>
</evidence>
<feature type="signal peptide" evidence="1">
    <location>
        <begin position="1"/>
        <end position="22"/>
    </location>
</feature>
<feature type="chain" id="PRO_5046321063" description="Lipoprotein" evidence="1">
    <location>
        <begin position="23"/>
        <end position="187"/>
    </location>
</feature>
<dbReference type="Proteomes" id="UP001596161">
    <property type="component" value="Unassembled WGS sequence"/>
</dbReference>
<reference evidence="3" key="1">
    <citation type="journal article" date="2019" name="Int. J. Syst. Evol. Microbiol.">
        <title>The Global Catalogue of Microorganisms (GCM) 10K type strain sequencing project: providing services to taxonomists for standard genome sequencing and annotation.</title>
        <authorList>
            <consortium name="The Broad Institute Genomics Platform"/>
            <consortium name="The Broad Institute Genome Sequencing Center for Infectious Disease"/>
            <person name="Wu L."/>
            <person name="Ma J."/>
        </authorList>
    </citation>
    <scope>NUCLEOTIDE SEQUENCE [LARGE SCALE GENOMIC DNA]</scope>
    <source>
        <strain evidence="3">KACC 12602</strain>
    </source>
</reference>
<proteinExistence type="predicted"/>
<name>A0ABW0ECU5_9BACT</name>
<gene>
    <name evidence="2" type="ORF">ACFPIB_16450</name>
</gene>
<organism evidence="2 3">
    <name type="scientific">Adhaeribacter terreus</name>
    <dbReference type="NCBI Taxonomy" id="529703"/>
    <lineage>
        <taxon>Bacteria</taxon>
        <taxon>Pseudomonadati</taxon>
        <taxon>Bacteroidota</taxon>
        <taxon>Cytophagia</taxon>
        <taxon>Cytophagales</taxon>
        <taxon>Hymenobacteraceae</taxon>
        <taxon>Adhaeribacter</taxon>
    </lineage>
</organism>
<accession>A0ABW0ECU5</accession>
<evidence type="ECO:0000313" key="2">
    <source>
        <dbReference type="EMBL" id="MFC5272207.1"/>
    </source>
</evidence>
<keyword evidence="3" id="KW-1185">Reference proteome</keyword>
<comment type="caution">
    <text evidence="2">The sequence shown here is derived from an EMBL/GenBank/DDBJ whole genome shotgun (WGS) entry which is preliminary data.</text>
</comment>
<sequence>MQMRSVLGLLLFALLCSGCFNVREPEKPDAVSEWTPPTQPSILTDNFTKAVRTLNIAVYSRCFTPGFRFKADPATAGANTALFENWTAAEERDYFNSLKNKSATNALNLLDLTKTRENFFRADSLEQFFSYKLRTSHTDTTLKPHDFTGTMRLVLTRKNNEWLIAKWEDNRENQACWSDLKKHFIAR</sequence>
<evidence type="ECO:0000313" key="3">
    <source>
        <dbReference type="Proteomes" id="UP001596161"/>
    </source>
</evidence>
<protein>
    <recommendedName>
        <fullName evidence="4">Lipoprotein</fullName>
    </recommendedName>
</protein>
<keyword evidence="1" id="KW-0732">Signal</keyword>
<evidence type="ECO:0000256" key="1">
    <source>
        <dbReference type="SAM" id="SignalP"/>
    </source>
</evidence>
<dbReference type="RefSeq" id="WP_378018566.1">
    <property type="nucleotide sequence ID" value="NZ_JBHSKT010000013.1"/>
</dbReference>
<dbReference type="EMBL" id="JBHSKT010000013">
    <property type="protein sequence ID" value="MFC5272207.1"/>
    <property type="molecule type" value="Genomic_DNA"/>
</dbReference>